<name>A0ABS3V743_9ACTN</name>
<dbReference type="Proteomes" id="UP000671399">
    <property type="component" value="Unassembled WGS sequence"/>
</dbReference>
<reference evidence="2 3" key="1">
    <citation type="submission" date="2021-03" db="EMBL/GenBank/DDBJ databases">
        <authorList>
            <person name="Lee D.-H."/>
        </authorList>
    </citation>
    <scope>NUCLEOTIDE SEQUENCE [LARGE SCALE GENOMIC DNA]</scope>
    <source>
        <strain evidence="2 3">MMS20-R2-23</strain>
    </source>
</reference>
<proteinExistence type="predicted"/>
<evidence type="ECO:0000313" key="2">
    <source>
        <dbReference type="EMBL" id="MBO4161401.1"/>
    </source>
</evidence>
<keyword evidence="3" id="KW-1185">Reference proteome</keyword>
<evidence type="ECO:0000313" key="3">
    <source>
        <dbReference type="Proteomes" id="UP000671399"/>
    </source>
</evidence>
<dbReference type="CDD" id="cd04301">
    <property type="entry name" value="NAT_SF"/>
    <property type="match status" value="1"/>
</dbReference>
<dbReference type="SUPFAM" id="SSF55729">
    <property type="entry name" value="Acyl-CoA N-acyltransferases (Nat)"/>
    <property type="match status" value="1"/>
</dbReference>
<gene>
    <name evidence="2" type="ORF">JQN83_11335</name>
</gene>
<dbReference type="RefSeq" id="WP_208567051.1">
    <property type="nucleotide sequence ID" value="NZ_JAGFWR010000004.1"/>
</dbReference>
<comment type="caution">
    <text evidence="2">The sequence shown here is derived from an EMBL/GenBank/DDBJ whole genome shotgun (WGS) entry which is preliminary data.</text>
</comment>
<evidence type="ECO:0000256" key="1">
    <source>
        <dbReference type="SAM" id="MobiDB-lite"/>
    </source>
</evidence>
<dbReference type="Gene3D" id="3.40.630.30">
    <property type="match status" value="1"/>
</dbReference>
<sequence length="163" mass="17588">MADDDATPVVALSAKPSSTSGRKRSTVVLYAVVHRLDIATVIALHAFTLCTAGHLTWTINKPDGRRDADSGEQIAVGEIRTVWTAEDWRGRGIAEGMYRQAMEVAARAGWPMIIDHNPQRTPDGDAWAAKVGGYRPQLEPVRSTAQTEVAFSILEAPGGEGHI</sequence>
<accession>A0ABS3V743</accession>
<protein>
    <submittedName>
        <fullName evidence="2">GNAT family N-acetyltransferase</fullName>
    </submittedName>
</protein>
<dbReference type="EMBL" id="JAGFWR010000004">
    <property type="protein sequence ID" value="MBO4161401.1"/>
    <property type="molecule type" value="Genomic_DNA"/>
</dbReference>
<organism evidence="2 3">
    <name type="scientific">Micromonospora antibiotica</name>
    <dbReference type="NCBI Taxonomy" id="2807623"/>
    <lineage>
        <taxon>Bacteria</taxon>
        <taxon>Bacillati</taxon>
        <taxon>Actinomycetota</taxon>
        <taxon>Actinomycetes</taxon>
        <taxon>Micromonosporales</taxon>
        <taxon>Micromonosporaceae</taxon>
        <taxon>Micromonospora</taxon>
    </lineage>
</organism>
<dbReference type="InterPro" id="IPR016181">
    <property type="entry name" value="Acyl_CoA_acyltransferase"/>
</dbReference>
<feature type="region of interest" description="Disordered" evidence="1">
    <location>
        <begin position="1"/>
        <end position="20"/>
    </location>
</feature>